<organism evidence="2 3">
    <name type="scientific">Candidatus Kirkpatrickella diaphorinae</name>
    <dbReference type="NCBI Taxonomy" id="2984322"/>
    <lineage>
        <taxon>Bacteria</taxon>
        <taxon>Pseudomonadati</taxon>
        <taxon>Pseudomonadota</taxon>
        <taxon>Alphaproteobacteria</taxon>
        <taxon>Acetobacterales</taxon>
        <taxon>Acetobacteraceae</taxon>
        <taxon>Candidatus Kirkpatrickella</taxon>
    </lineage>
</organism>
<dbReference type="SUPFAM" id="SSF142433">
    <property type="entry name" value="CinA-like"/>
    <property type="match status" value="1"/>
</dbReference>
<proteinExistence type="predicted"/>
<dbReference type="Gene3D" id="3.90.950.20">
    <property type="entry name" value="CinA-like"/>
    <property type="match status" value="1"/>
</dbReference>
<evidence type="ECO:0000259" key="1">
    <source>
        <dbReference type="Pfam" id="PF02464"/>
    </source>
</evidence>
<evidence type="ECO:0000313" key="3">
    <source>
        <dbReference type="Proteomes" id="UP001163831"/>
    </source>
</evidence>
<feature type="domain" description="CinA C-terminal" evidence="1">
    <location>
        <begin position="9"/>
        <end position="161"/>
    </location>
</feature>
<accession>A0ABY6GLZ3</accession>
<gene>
    <name evidence="2" type="ORF">N5W20_03190</name>
</gene>
<name>A0ABY6GLZ3_9PROT</name>
<protein>
    <submittedName>
        <fullName evidence="2">CinA family protein</fullName>
    </submittedName>
</protein>
<dbReference type="InterPro" id="IPR036653">
    <property type="entry name" value="CinA-like_C"/>
</dbReference>
<dbReference type="InterPro" id="IPR008136">
    <property type="entry name" value="CinA_C"/>
</dbReference>
<reference evidence="2" key="1">
    <citation type="submission" date="2022-10" db="EMBL/GenBank/DDBJ databases">
        <title>Candidatus Kirkpatrella diaphorinas gen. nov., sp. nov., an uncultured endosymbiont identified in a population of Diaphorina citri from Hawaii.</title>
        <authorList>
            <person name="Henry E.M."/>
            <person name="Carlson C.R."/>
            <person name="Kuo Y.-W."/>
        </authorList>
    </citation>
    <scope>NUCLEOTIDE SEQUENCE</scope>
    <source>
        <strain evidence="2">CADCRV1</strain>
    </source>
</reference>
<dbReference type="NCBIfam" id="TIGR00199">
    <property type="entry name" value="PncC_domain"/>
    <property type="match status" value="1"/>
</dbReference>
<dbReference type="RefSeq" id="WP_319807473.1">
    <property type="nucleotide sequence ID" value="NZ_CP107052.1"/>
</dbReference>
<evidence type="ECO:0000313" key="2">
    <source>
        <dbReference type="EMBL" id="UYH51878.1"/>
    </source>
</evidence>
<keyword evidence="3" id="KW-1185">Reference proteome</keyword>
<dbReference type="Proteomes" id="UP001163831">
    <property type="component" value="Chromosome"/>
</dbReference>
<dbReference type="Pfam" id="PF02464">
    <property type="entry name" value="CinA"/>
    <property type="match status" value="1"/>
</dbReference>
<dbReference type="EMBL" id="CP107052">
    <property type="protein sequence ID" value="UYH51878.1"/>
    <property type="molecule type" value="Genomic_DNA"/>
</dbReference>
<sequence length="172" mass="17964">MVNDRELLKLADTTIEALRKRGLRVVTVESCTGGMVVSLLTAHAGASDVVEGGLITYSNTLKQDLVEVDRRTLDRDGAVSETVVVEMAIGALDCAVEANLAIAISGIAGPDGGTDEKPVGTVCFCLADDDGARPICETCHFEGDRTAVRKAAARHALELLIRGAEARDAASA</sequence>